<dbReference type="Proteomes" id="UP000192575">
    <property type="component" value="Unassembled WGS sequence"/>
</dbReference>
<evidence type="ECO:0000313" key="1">
    <source>
        <dbReference type="EMBL" id="MSE09155.1"/>
    </source>
</evidence>
<evidence type="ECO:0008006" key="9">
    <source>
        <dbReference type="Google" id="ProtNLM"/>
    </source>
</evidence>
<dbReference type="AlphaFoldDB" id="A0A1V9RBM1"/>
<evidence type="ECO:0000313" key="8">
    <source>
        <dbReference type="Proteomes" id="UP000467635"/>
    </source>
</evidence>
<evidence type="ECO:0000313" key="5">
    <source>
        <dbReference type="Proteomes" id="UP000192575"/>
    </source>
</evidence>
<dbReference type="InterPro" id="IPR035069">
    <property type="entry name" value="TTHA1013/TTHA0281-like"/>
</dbReference>
<dbReference type="Proteomes" id="UP000467635">
    <property type="component" value="Unassembled WGS sequence"/>
</dbReference>
<dbReference type="Proteomes" id="UP000196255">
    <property type="component" value="Unassembled WGS sequence"/>
</dbReference>
<dbReference type="EMBL" id="NFHF01000005">
    <property type="protein sequence ID" value="OUN19041.1"/>
    <property type="molecule type" value="Genomic_DNA"/>
</dbReference>
<protein>
    <recommendedName>
        <fullName evidence="9">Type II toxin-antitoxin system HicB family antitoxin</fullName>
    </recommendedName>
</protein>
<evidence type="ECO:0000313" key="6">
    <source>
        <dbReference type="Proteomes" id="UP000196255"/>
    </source>
</evidence>
<sequence length="75" mass="8860">MNKLLRYKDYLGTVEYSLNDKVFFGEVLGIKSLLSYQGNTIEELEEDFKETVEDYLELCNRKKWDPEKTSMVVVN</sequence>
<evidence type="ECO:0000313" key="7">
    <source>
        <dbReference type="Proteomes" id="UP000245607"/>
    </source>
</evidence>
<comment type="caution">
    <text evidence="2">The sequence shown here is derived from an EMBL/GenBank/DDBJ whole genome shotgun (WGS) entry which is preliminary data.</text>
</comment>
<gene>
    <name evidence="3" type="ORF">B5G36_03390</name>
    <name evidence="2" type="ORF">B6U56_04590</name>
    <name evidence="4" type="ORF">DB362_04455</name>
    <name evidence="1" type="ORF">GKC33_10780</name>
</gene>
<dbReference type="Proteomes" id="UP000245607">
    <property type="component" value="Unassembled WGS sequence"/>
</dbReference>
<reference evidence="4 7" key="4">
    <citation type="submission" date="2018-05" db="EMBL/GenBank/DDBJ databases">
        <title>Lactobacillus salivarius genome sequencing and assembly.</title>
        <authorList>
            <person name="Audisio C."/>
            <person name="Albarracin L."/>
            <person name="Torres M.J."/>
            <person name="Hebert E.M."/>
            <person name="Saavedra L."/>
        </authorList>
    </citation>
    <scope>NUCLEOTIDE SEQUENCE [LARGE SCALE GENOMIC DNA]</scope>
    <source>
        <strain evidence="4 7">A3iob</strain>
    </source>
</reference>
<organism evidence="2 5">
    <name type="scientific">Ligilactobacillus salivarius</name>
    <dbReference type="NCBI Taxonomy" id="1624"/>
    <lineage>
        <taxon>Bacteria</taxon>
        <taxon>Bacillati</taxon>
        <taxon>Bacillota</taxon>
        <taxon>Bacilli</taxon>
        <taxon>Lactobacillales</taxon>
        <taxon>Lactobacillaceae</taxon>
        <taxon>Ligilactobacillus</taxon>
    </lineage>
</organism>
<dbReference type="EMBL" id="NBEF01000017">
    <property type="protein sequence ID" value="OQQ90567.1"/>
    <property type="molecule type" value="Genomic_DNA"/>
</dbReference>
<dbReference type="RefSeq" id="WP_081534449.1">
    <property type="nucleotide sequence ID" value="NZ_CP027644.1"/>
</dbReference>
<proteinExistence type="predicted"/>
<name>A0A1V9RBM1_9LACO</name>
<reference evidence="1 8" key="5">
    <citation type="submission" date="2019-11" db="EMBL/GenBank/DDBJ databases">
        <title>Draft Genome Sequence of Plant Growth-Promoting Rhizosphere-Associated Bacteria.</title>
        <authorList>
            <person name="Vasilyev I.Y."/>
            <person name="Radchenko V."/>
            <person name="Ilnitskaya E.V."/>
        </authorList>
    </citation>
    <scope>NUCLEOTIDE SEQUENCE [LARGE SCALE GENOMIC DNA]</scope>
    <source>
        <strain evidence="1 8">VRA_01-1sq_f</strain>
    </source>
</reference>
<dbReference type="EMBL" id="QFAS01000005">
    <property type="protein sequence ID" value="PWG53175.1"/>
    <property type="molecule type" value="Genomic_DNA"/>
</dbReference>
<dbReference type="SUPFAM" id="SSF143100">
    <property type="entry name" value="TTHA1013/TTHA0281-like"/>
    <property type="match status" value="1"/>
</dbReference>
<reference evidence="2 5" key="1">
    <citation type="submission" date="2017-03" db="EMBL/GenBank/DDBJ databases">
        <title>Phylogenomics and comparative genomics of Lactobacillus salivarius, a mammalian gut commensal.</title>
        <authorList>
            <person name="Harris H.M."/>
        </authorList>
    </citation>
    <scope>NUCLEOTIDE SEQUENCE [LARGE SCALE GENOMIC DNA]</scope>
    <source>
        <strain evidence="2 5">JCM 1047</strain>
    </source>
</reference>
<evidence type="ECO:0000313" key="4">
    <source>
        <dbReference type="EMBL" id="PWG53175.1"/>
    </source>
</evidence>
<accession>A0A1V9RBM1</accession>
<reference evidence="3" key="3">
    <citation type="journal article" date="2018" name="BMC Genomics">
        <title>Whole genome sequencing and function prediction of 133 gut anaerobes isolated from chicken caecum in pure cultures.</title>
        <authorList>
            <person name="Medvecky M."/>
            <person name="Cejkova D."/>
            <person name="Polansky O."/>
            <person name="Karasova D."/>
            <person name="Kubasova T."/>
            <person name="Cizek A."/>
            <person name="Rychlik I."/>
        </authorList>
    </citation>
    <scope>NUCLEOTIDE SEQUENCE</scope>
    <source>
        <strain evidence="3">An84</strain>
    </source>
</reference>
<evidence type="ECO:0000313" key="3">
    <source>
        <dbReference type="EMBL" id="OUN19041.1"/>
    </source>
</evidence>
<reference evidence="6" key="2">
    <citation type="submission" date="2017-04" db="EMBL/GenBank/DDBJ databases">
        <title>Function of individual gut microbiota members based on whole genome sequencing of pure cultures obtained from chicken caecum.</title>
        <authorList>
            <person name="Medvecky M."/>
            <person name="Cejkova D."/>
            <person name="Polansky O."/>
            <person name="Karasova D."/>
            <person name="Kubasova T."/>
            <person name="Cizek A."/>
            <person name="Rychlik I."/>
        </authorList>
    </citation>
    <scope>NUCLEOTIDE SEQUENCE [LARGE SCALE GENOMIC DNA]</scope>
    <source>
        <strain evidence="6">An84</strain>
    </source>
</reference>
<evidence type="ECO:0000313" key="2">
    <source>
        <dbReference type="EMBL" id="OQQ90567.1"/>
    </source>
</evidence>
<dbReference type="EMBL" id="WKKX01000649">
    <property type="protein sequence ID" value="MSE09155.1"/>
    <property type="molecule type" value="Genomic_DNA"/>
</dbReference>